<accession>A0A975YL06</accession>
<dbReference type="KEGG" id="elio:KO353_09330"/>
<gene>
    <name evidence="5" type="ORF">KO353_09330</name>
</gene>
<dbReference type="InterPro" id="IPR051257">
    <property type="entry name" value="Diverse_CBS-Domain"/>
</dbReference>
<dbReference type="CDD" id="cd04586">
    <property type="entry name" value="CBS_pair_BON_assoc"/>
    <property type="match status" value="1"/>
</dbReference>
<name>A0A975YL06_9PROT</name>
<dbReference type="InterPro" id="IPR017080">
    <property type="entry name" value="UCP036990_CBS_BON"/>
</dbReference>
<evidence type="ECO:0000256" key="2">
    <source>
        <dbReference type="PROSITE-ProRule" id="PRU00703"/>
    </source>
</evidence>
<proteinExistence type="predicted"/>
<dbReference type="InterPro" id="IPR007055">
    <property type="entry name" value="BON_dom"/>
</dbReference>
<dbReference type="PROSITE" id="PS51371">
    <property type="entry name" value="CBS"/>
    <property type="match status" value="2"/>
</dbReference>
<evidence type="ECO:0000313" key="6">
    <source>
        <dbReference type="Proteomes" id="UP000694001"/>
    </source>
</evidence>
<dbReference type="SMART" id="SM00116">
    <property type="entry name" value="CBS"/>
    <property type="match status" value="2"/>
</dbReference>
<reference evidence="5" key="1">
    <citation type="submission" date="2021-06" db="EMBL/GenBank/DDBJ databases">
        <title>Elioraea tepida, sp. nov., a moderately thermophilic aerobic anoxygenic phototrophic bacterium isolated from an alkaline siliceous hot spring mat community in Yellowstone National Park, WY, USA.</title>
        <authorList>
            <person name="Saini M.K."/>
            <person name="Yoshida S."/>
            <person name="Sebastian A."/>
            <person name="Hirose S."/>
            <person name="Hara E."/>
            <person name="Tamaki H."/>
            <person name="Soulier N.T."/>
            <person name="Albert I."/>
            <person name="Hanada S."/>
            <person name="Bryant D.A."/>
            <person name="Tank M."/>
        </authorList>
    </citation>
    <scope>NUCLEOTIDE SEQUENCE</scope>
    <source>
        <strain evidence="5">MS-P2</strain>
    </source>
</reference>
<evidence type="ECO:0000259" key="3">
    <source>
        <dbReference type="PROSITE" id="PS50914"/>
    </source>
</evidence>
<dbReference type="InterPro" id="IPR000644">
    <property type="entry name" value="CBS_dom"/>
</dbReference>
<protein>
    <submittedName>
        <fullName evidence="5">CBS domain-containing protein</fullName>
    </submittedName>
</protein>
<evidence type="ECO:0000259" key="4">
    <source>
        <dbReference type="PROSITE" id="PS51371"/>
    </source>
</evidence>
<sequence>MTPDVVTVAPNTPVMGVARLLAERHISAVPVTDADRKVLGIVSEGDLMRQVAGREEETPGFFRSLFADPTRMAEQYAKSHGRTAADIMTTNLVTVTEDTPVGEIAELLEKSNIRRVIVVRDGRLVGIVSRADLLRALVSPPTTTPADTSDEGIYRAVMNEMKKQPWASTFYTTVVVKDGIVEFYGYCGSDEYRRALRVLAENIAGVKGVKDHLVVGPLYVYS</sequence>
<dbReference type="PIRSF" id="PIRSF036990">
    <property type="entry name" value="UCP036990_CBS_BON"/>
    <property type="match status" value="1"/>
</dbReference>
<dbReference type="AlphaFoldDB" id="A0A975YL06"/>
<dbReference type="PANTHER" id="PTHR43080">
    <property type="entry name" value="CBS DOMAIN-CONTAINING PROTEIN CBSX3, MITOCHONDRIAL"/>
    <property type="match status" value="1"/>
</dbReference>
<dbReference type="Proteomes" id="UP000694001">
    <property type="component" value="Chromosome"/>
</dbReference>
<evidence type="ECO:0000256" key="1">
    <source>
        <dbReference type="ARBA" id="ARBA00023122"/>
    </source>
</evidence>
<dbReference type="PANTHER" id="PTHR43080:SF26">
    <property type="entry name" value="REGULATORY PROTEIN"/>
    <property type="match status" value="1"/>
</dbReference>
<dbReference type="PROSITE" id="PS50914">
    <property type="entry name" value="BON"/>
    <property type="match status" value="1"/>
</dbReference>
<organism evidence="5 6">
    <name type="scientific">Elioraea tepida</name>
    <dbReference type="NCBI Taxonomy" id="2843330"/>
    <lineage>
        <taxon>Bacteria</taxon>
        <taxon>Pseudomonadati</taxon>
        <taxon>Pseudomonadota</taxon>
        <taxon>Alphaproteobacteria</taxon>
        <taxon>Acetobacterales</taxon>
        <taxon>Elioraeaceae</taxon>
        <taxon>Elioraea</taxon>
    </lineage>
</organism>
<keyword evidence="1 2" id="KW-0129">CBS domain</keyword>
<feature type="domain" description="BON" evidence="3">
    <location>
        <begin position="149"/>
        <end position="217"/>
    </location>
</feature>
<feature type="domain" description="CBS" evidence="4">
    <location>
        <begin position="1"/>
        <end position="58"/>
    </location>
</feature>
<dbReference type="EMBL" id="CP076448">
    <property type="protein sequence ID" value="QXM26276.1"/>
    <property type="molecule type" value="Genomic_DNA"/>
</dbReference>
<dbReference type="Pfam" id="PF00571">
    <property type="entry name" value="CBS"/>
    <property type="match status" value="2"/>
</dbReference>
<feature type="domain" description="CBS" evidence="4">
    <location>
        <begin position="88"/>
        <end position="144"/>
    </location>
</feature>
<dbReference type="Pfam" id="PF04972">
    <property type="entry name" value="BON"/>
    <property type="match status" value="1"/>
</dbReference>
<evidence type="ECO:0000313" key="5">
    <source>
        <dbReference type="EMBL" id="QXM26276.1"/>
    </source>
</evidence>
<keyword evidence="6" id="KW-1185">Reference proteome</keyword>